<name>A0A1H1YMT9_MUCMA</name>
<dbReference type="CDD" id="cd04196">
    <property type="entry name" value="GT_2_like_d"/>
    <property type="match status" value="1"/>
</dbReference>
<dbReference type="SUPFAM" id="SSF53448">
    <property type="entry name" value="Nucleotide-diphospho-sugar transferases"/>
    <property type="match status" value="1"/>
</dbReference>
<gene>
    <name evidence="2" type="ORF">SAMN05216490_2790</name>
</gene>
<dbReference type="Pfam" id="PF00535">
    <property type="entry name" value="Glycos_transf_2"/>
    <property type="match status" value="1"/>
</dbReference>
<dbReference type="InterPro" id="IPR001173">
    <property type="entry name" value="Glyco_trans_2-like"/>
</dbReference>
<evidence type="ECO:0000313" key="3">
    <source>
        <dbReference type="Proteomes" id="UP000199679"/>
    </source>
</evidence>
<dbReference type="RefSeq" id="WP_091373804.1">
    <property type="nucleotide sequence ID" value="NZ_LT629740.1"/>
</dbReference>
<keyword evidence="3" id="KW-1185">Reference proteome</keyword>
<dbReference type="AlphaFoldDB" id="A0A1H1YMT9"/>
<organism evidence="2 3">
    <name type="scientific">Mucilaginibacter mallensis</name>
    <dbReference type="NCBI Taxonomy" id="652787"/>
    <lineage>
        <taxon>Bacteria</taxon>
        <taxon>Pseudomonadati</taxon>
        <taxon>Bacteroidota</taxon>
        <taxon>Sphingobacteriia</taxon>
        <taxon>Sphingobacteriales</taxon>
        <taxon>Sphingobacteriaceae</taxon>
        <taxon>Mucilaginibacter</taxon>
    </lineage>
</organism>
<reference evidence="2 3" key="1">
    <citation type="submission" date="2016-10" db="EMBL/GenBank/DDBJ databases">
        <authorList>
            <person name="de Groot N.N."/>
        </authorList>
    </citation>
    <scope>NUCLEOTIDE SEQUENCE [LARGE SCALE GENOMIC DNA]</scope>
    <source>
        <strain evidence="2 3">MP1X4</strain>
    </source>
</reference>
<dbReference type="Proteomes" id="UP000199679">
    <property type="component" value="Chromosome I"/>
</dbReference>
<dbReference type="InterPro" id="IPR029044">
    <property type="entry name" value="Nucleotide-diphossugar_trans"/>
</dbReference>
<dbReference type="GO" id="GO:0016758">
    <property type="term" value="F:hexosyltransferase activity"/>
    <property type="evidence" value="ECO:0007669"/>
    <property type="project" value="UniProtKB-ARBA"/>
</dbReference>
<evidence type="ECO:0000259" key="1">
    <source>
        <dbReference type="Pfam" id="PF00535"/>
    </source>
</evidence>
<dbReference type="EMBL" id="LT629740">
    <property type="protein sequence ID" value="SDT22695.1"/>
    <property type="molecule type" value="Genomic_DNA"/>
</dbReference>
<accession>A0A1H1YMT9</accession>
<dbReference type="PANTHER" id="PTHR22916">
    <property type="entry name" value="GLYCOSYLTRANSFERASE"/>
    <property type="match status" value="1"/>
</dbReference>
<evidence type="ECO:0000313" key="2">
    <source>
        <dbReference type="EMBL" id="SDT22695.1"/>
    </source>
</evidence>
<keyword evidence="2" id="KW-0808">Transferase</keyword>
<proteinExistence type="predicted"/>
<feature type="domain" description="Glycosyltransferase 2-like" evidence="1">
    <location>
        <begin position="7"/>
        <end position="119"/>
    </location>
</feature>
<protein>
    <submittedName>
        <fullName evidence="2">Glycosyltransferase involved in cell wall bisynthesis</fullName>
    </submittedName>
</protein>
<dbReference type="STRING" id="652787.SAMN05216490_2790"/>
<dbReference type="Gene3D" id="3.90.550.10">
    <property type="entry name" value="Spore Coat Polysaccharide Biosynthesis Protein SpsA, Chain A"/>
    <property type="match status" value="1"/>
</dbReference>
<sequence length="295" mass="34427">MAEFKISVAMTTYNGEMYLQQQIDSIINQTYSPDEIIVSDDCSTDGTKEILKEYQAKGLIIYLTNNGKNGVVPNFKNAVKHCKKDNFIALADQDDIWLPEKLETALTQLKKIDINIPALVFSDLNVIDGDNKTINQSFFKEIVKVDPQFEQLRSLMYSNKVIGCATLFNPCMRNYFDSMPNDVFMHDYWIALIAFTFGQHVYINQPLIKYRRHNNNVTSANDAVYHKFIKELLDYLLNRKVDLDNHIKTLKLFYNLYQQNLTVLQTIEINKFIDLQNHSTFIKRMQTFRYKKAKP</sequence>
<dbReference type="OrthoDB" id="9802649at2"/>
<dbReference type="PANTHER" id="PTHR22916:SF3">
    <property type="entry name" value="UDP-GLCNAC:BETAGAL BETA-1,3-N-ACETYLGLUCOSAMINYLTRANSFERASE-LIKE PROTEIN 1"/>
    <property type="match status" value="1"/>
</dbReference>